<organism evidence="8 9">
    <name type="scientific">Rhodofomes roseus</name>
    <dbReference type="NCBI Taxonomy" id="34475"/>
    <lineage>
        <taxon>Eukaryota</taxon>
        <taxon>Fungi</taxon>
        <taxon>Dikarya</taxon>
        <taxon>Basidiomycota</taxon>
        <taxon>Agaricomycotina</taxon>
        <taxon>Agaricomycetes</taxon>
        <taxon>Polyporales</taxon>
        <taxon>Rhodofomes</taxon>
    </lineage>
</organism>
<protein>
    <recommendedName>
        <fullName evidence="7">RING-type domain-containing protein</fullName>
    </recommendedName>
</protein>
<evidence type="ECO:0000256" key="1">
    <source>
        <dbReference type="ARBA" id="ARBA00022723"/>
    </source>
</evidence>
<evidence type="ECO:0000256" key="5">
    <source>
        <dbReference type="SAM" id="Coils"/>
    </source>
</evidence>
<feature type="compositionally biased region" description="Polar residues" evidence="6">
    <location>
        <begin position="371"/>
        <end position="385"/>
    </location>
</feature>
<dbReference type="SUPFAM" id="SSF57850">
    <property type="entry name" value="RING/U-box"/>
    <property type="match status" value="1"/>
</dbReference>
<keyword evidence="3" id="KW-0862">Zinc</keyword>
<feature type="region of interest" description="Disordered" evidence="6">
    <location>
        <begin position="251"/>
        <end position="414"/>
    </location>
</feature>
<evidence type="ECO:0000256" key="4">
    <source>
        <dbReference type="PROSITE-ProRule" id="PRU00175"/>
    </source>
</evidence>
<feature type="compositionally biased region" description="Acidic residues" evidence="6">
    <location>
        <begin position="253"/>
        <end position="268"/>
    </location>
</feature>
<sequence length="414" mass="46030">MRTRSHAPDANPENGEDATERVDEPTQGESEECTGVEVHLLKAVNGVRNMRRELEELRRRNGELEQRLEAFEQAEDVSIQPKRGKRGGPTVAKLQSEARRLNGQIRDLEKARRKDRKKIAKLRAREVKEDVAELEDDAEIFIGDSPHRMRKLLRSFHDIVLSSSIEENEECPICMDPLEVDKSVSLPCEHTFCKSCISKVSPGEEDVICPQCRTVCPRDEIDIVQYTASQQWDDLLEVAKAWAKMDLRRQADTSEEEAEEEFIDDELPNGDASSVRSGSENPIATSPEPEEPVDAGPLPSTPPPDDGPPATPVSRKRRITFTPESSPLSQVDSVEPEDPGPSSSLLITELPEPSVLPAPTQDEPVAGPSSAAEQSVITPQTSQSARPAYVASPTRDKRKRMEDLAAARKQKRRL</sequence>
<dbReference type="Gene3D" id="3.30.40.10">
    <property type="entry name" value="Zinc/RING finger domain, C3HC4 (zinc finger)"/>
    <property type="match status" value="1"/>
</dbReference>
<evidence type="ECO:0000256" key="6">
    <source>
        <dbReference type="SAM" id="MobiDB-lite"/>
    </source>
</evidence>
<evidence type="ECO:0000313" key="9">
    <source>
        <dbReference type="Proteomes" id="UP000814176"/>
    </source>
</evidence>
<reference evidence="8 9" key="1">
    <citation type="journal article" date="2021" name="Environ. Microbiol.">
        <title>Gene family expansions and transcriptome signatures uncover fungal adaptations to wood decay.</title>
        <authorList>
            <person name="Hage H."/>
            <person name="Miyauchi S."/>
            <person name="Viragh M."/>
            <person name="Drula E."/>
            <person name="Min B."/>
            <person name="Chaduli D."/>
            <person name="Navarro D."/>
            <person name="Favel A."/>
            <person name="Norest M."/>
            <person name="Lesage-Meessen L."/>
            <person name="Balint B."/>
            <person name="Merenyi Z."/>
            <person name="de Eugenio L."/>
            <person name="Morin E."/>
            <person name="Martinez A.T."/>
            <person name="Baldrian P."/>
            <person name="Stursova M."/>
            <person name="Martinez M.J."/>
            <person name="Novotny C."/>
            <person name="Magnuson J.K."/>
            <person name="Spatafora J.W."/>
            <person name="Maurice S."/>
            <person name="Pangilinan J."/>
            <person name="Andreopoulos W."/>
            <person name="LaButti K."/>
            <person name="Hundley H."/>
            <person name="Na H."/>
            <person name="Kuo A."/>
            <person name="Barry K."/>
            <person name="Lipzen A."/>
            <person name="Henrissat B."/>
            <person name="Riley R."/>
            <person name="Ahrendt S."/>
            <person name="Nagy L.G."/>
            <person name="Grigoriev I.V."/>
            <person name="Martin F."/>
            <person name="Rosso M.N."/>
        </authorList>
    </citation>
    <scope>NUCLEOTIDE SEQUENCE [LARGE SCALE GENOMIC DNA]</scope>
    <source>
        <strain evidence="8 9">CIRM-BRFM 1785</strain>
    </source>
</reference>
<dbReference type="Proteomes" id="UP000814176">
    <property type="component" value="Unassembled WGS sequence"/>
</dbReference>
<evidence type="ECO:0000256" key="3">
    <source>
        <dbReference type="ARBA" id="ARBA00022833"/>
    </source>
</evidence>
<dbReference type="InterPro" id="IPR001841">
    <property type="entry name" value="Znf_RING"/>
</dbReference>
<gene>
    <name evidence="8" type="ORF">C8Q71DRAFT_772431</name>
</gene>
<dbReference type="EMBL" id="JADCUA010000017">
    <property type="protein sequence ID" value="KAH9833761.1"/>
    <property type="molecule type" value="Genomic_DNA"/>
</dbReference>
<dbReference type="SMART" id="SM00184">
    <property type="entry name" value="RING"/>
    <property type="match status" value="1"/>
</dbReference>
<dbReference type="InterPro" id="IPR013083">
    <property type="entry name" value="Znf_RING/FYVE/PHD"/>
</dbReference>
<feature type="coiled-coil region" evidence="5">
    <location>
        <begin position="40"/>
        <end position="137"/>
    </location>
</feature>
<keyword evidence="9" id="KW-1185">Reference proteome</keyword>
<feature type="compositionally biased region" description="Pro residues" evidence="6">
    <location>
        <begin position="299"/>
        <end position="311"/>
    </location>
</feature>
<keyword evidence="1" id="KW-0479">Metal-binding</keyword>
<feature type="region of interest" description="Disordered" evidence="6">
    <location>
        <begin position="1"/>
        <end position="37"/>
    </location>
</feature>
<dbReference type="GeneID" id="72005140"/>
<evidence type="ECO:0000313" key="8">
    <source>
        <dbReference type="EMBL" id="KAH9833761.1"/>
    </source>
</evidence>
<dbReference type="Pfam" id="PF13639">
    <property type="entry name" value="zf-RING_2"/>
    <property type="match status" value="1"/>
</dbReference>
<dbReference type="RefSeq" id="XP_047776477.1">
    <property type="nucleotide sequence ID" value="XM_047924408.1"/>
</dbReference>
<comment type="caution">
    <text evidence="8">The sequence shown here is derived from an EMBL/GenBank/DDBJ whole genome shotgun (WGS) entry which is preliminary data.</text>
</comment>
<feature type="domain" description="RING-type" evidence="7">
    <location>
        <begin position="171"/>
        <end position="213"/>
    </location>
</feature>
<feature type="compositionally biased region" description="Polar residues" evidence="6">
    <location>
        <begin position="322"/>
        <end position="332"/>
    </location>
</feature>
<proteinExistence type="predicted"/>
<dbReference type="InterPro" id="IPR017907">
    <property type="entry name" value="Znf_RING_CS"/>
</dbReference>
<keyword evidence="5" id="KW-0175">Coiled coil</keyword>
<accession>A0ABQ8K8W6</accession>
<evidence type="ECO:0000259" key="7">
    <source>
        <dbReference type="PROSITE" id="PS50089"/>
    </source>
</evidence>
<evidence type="ECO:0000256" key="2">
    <source>
        <dbReference type="ARBA" id="ARBA00022771"/>
    </source>
</evidence>
<feature type="compositionally biased region" description="Polar residues" evidence="6">
    <location>
        <begin position="271"/>
        <end position="284"/>
    </location>
</feature>
<name>A0ABQ8K8W6_9APHY</name>
<keyword evidence="2 4" id="KW-0863">Zinc-finger</keyword>
<dbReference type="PROSITE" id="PS50089">
    <property type="entry name" value="ZF_RING_2"/>
    <property type="match status" value="1"/>
</dbReference>
<dbReference type="PROSITE" id="PS00518">
    <property type="entry name" value="ZF_RING_1"/>
    <property type="match status" value="1"/>
</dbReference>